<gene>
    <name evidence="1" type="ORF">ACFSTF_04280</name>
</gene>
<dbReference type="Proteomes" id="UP001597458">
    <property type="component" value="Unassembled WGS sequence"/>
</dbReference>
<name>A0ABW5PNU2_9BACI</name>
<dbReference type="Gene3D" id="6.20.120.50">
    <property type="match status" value="1"/>
</dbReference>
<protein>
    <submittedName>
        <fullName evidence="1">DUF3006 domain-containing protein</fullName>
    </submittedName>
</protein>
<evidence type="ECO:0000313" key="1">
    <source>
        <dbReference type="EMBL" id="MFD2616529.1"/>
    </source>
</evidence>
<keyword evidence="2" id="KW-1185">Reference proteome</keyword>
<dbReference type="Pfam" id="PF11213">
    <property type="entry name" value="DUF3006"/>
    <property type="match status" value="1"/>
</dbReference>
<accession>A0ABW5PNU2</accession>
<sequence>MIKGIVDRFEKDIVVVEIKNGDDTQDFPRSIFPKDIEVGHVVYIDGDKVRIDREETENLEREIKELMDDVWED</sequence>
<proteinExistence type="predicted"/>
<reference evidence="2" key="1">
    <citation type="journal article" date="2019" name="Int. J. Syst. Evol. Microbiol.">
        <title>The Global Catalogue of Microorganisms (GCM) 10K type strain sequencing project: providing services to taxonomists for standard genome sequencing and annotation.</title>
        <authorList>
            <consortium name="The Broad Institute Genomics Platform"/>
            <consortium name="The Broad Institute Genome Sequencing Center for Infectious Disease"/>
            <person name="Wu L."/>
            <person name="Ma J."/>
        </authorList>
    </citation>
    <scope>NUCLEOTIDE SEQUENCE [LARGE SCALE GENOMIC DNA]</scope>
    <source>
        <strain evidence="2">TISTR 2241</strain>
    </source>
</reference>
<comment type="caution">
    <text evidence="1">The sequence shown here is derived from an EMBL/GenBank/DDBJ whole genome shotgun (WGS) entry which is preliminary data.</text>
</comment>
<dbReference type="RefSeq" id="WP_141191228.1">
    <property type="nucleotide sequence ID" value="NZ_JBHUMR010000007.1"/>
</dbReference>
<dbReference type="InterPro" id="IPR021377">
    <property type="entry name" value="DUF3006"/>
</dbReference>
<evidence type="ECO:0000313" key="2">
    <source>
        <dbReference type="Proteomes" id="UP001597458"/>
    </source>
</evidence>
<organism evidence="1 2">
    <name type="scientific">Terrilactibacillus laevilacticus</name>
    <dbReference type="NCBI Taxonomy" id="1380157"/>
    <lineage>
        <taxon>Bacteria</taxon>
        <taxon>Bacillati</taxon>
        <taxon>Bacillota</taxon>
        <taxon>Bacilli</taxon>
        <taxon>Bacillales</taxon>
        <taxon>Bacillaceae</taxon>
        <taxon>Terrilactibacillus</taxon>
    </lineage>
</organism>
<dbReference type="EMBL" id="JBHUMR010000007">
    <property type="protein sequence ID" value="MFD2616529.1"/>
    <property type="molecule type" value="Genomic_DNA"/>
</dbReference>